<dbReference type="SUPFAM" id="SSF74650">
    <property type="entry name" value="Galactose mutarotase-like"/>
    <property type="match status" value="1"/>
</dbReference>
<dbReference type="InterPro" id="IPR008183">
    <property type="entry name" value="Aldose_1/G6P_1-epimerase"/>
</dbReference>
<protein>
    <submittedName>
        <fullName evidence="1">Aldose 1-epimerase</fullName>
    </submittedName>
</protein>
<dbReference type="Pfam" id="PF01263">
    <property type="entry name" value="Aldose_epim"/>
    <property type="match status" value="1"/>
</dbReference>
<dbReference type="GO" id="GO:0030246">
    <property type="term" value="F:carbohydrate binding"/>
    <property type="evidence" value="ECO:0007669"/>
    <property type="project" value="InterPro"/>
</dbReference>
<evidence type="ECO:0000313" key="1">
    <source>
        <dbReference type="EMBL" id="SEF17040.1"/>
    </source>
</evidence>
<dbReference type="GO" id="GO:0004034">
    <property type="term" value="F:aldose 1-epimerase activity"/>
    <property type="evidence" value="ECO:0007669"/>
    <property type="project" value="TreeGrafter"/>
</dbReference>
<dbReference type="CDD" id="cd09022">
    <property type="entry name" value="Aldose_epim_Ec_YihR"/>
    <property type="match status" value="1"/>
</dbReference>
<sequence>MNPSGFQVELAHGDYTAVVTEVGATLRELRHHDRALVVPFGADEIRPNFRGAVLQPWPNRVAGGAYTFQGDERQLPLTEPDRGNALHGLVAWARWQVAAQTADTVELTHQLVPVTGYPHPLDLRVRYALDDAGLHWTVSATNTGAGPAPYGTGPHPYLVAGAGRVDDWSLELPAAQYLAVTPDRLLPAGVEPVEPAGFDFRTPRRLGDIFIDHAFTALAPGADGVARAVVRADDGGGVACSWNVAQCPWVQIHTADRPGEAGDRIGLAVEPMTCPPDAFNSGTDLVVLEPGQTHATTWTIAAL</sequence>
<gene>
    <name evidence="1" type="ORF">SAMN04488561_5669</name>
</gene>
<dbReference type="GO" id="GO:0033499">
    <property type="term" value="P:galactose catabolic process via UDP-galactose, Leloir pathway"/>
    <property type="evidence" value="ECO:0007669"/>
    <property type="project" value="TreeGrafter"/>
</dbReference>
<reference evidence="2" key="1">
    <citation type="submission" date="2016-10" db="EMBL/GenBank/DDBJ databases">
        <authorList>
            <person name="Varghese N."/>
            <person name="Submissions S."/>
        </authorList>
    </citation>
    <scope>NUCLEOTIDE SEQUENCE [LARGE SCALE GENOMIC DNA]</scope>
    <source>
        <strain evidence="2">DSM 45237</strain>
    </source>
</reference>
<name>A0A1H5PT59_9ACTN</name>
<dbReference type="AlphaFoldDB" id="A0A1H5PT59"/>
<dbReference type="PANTHER" id="PTHR10091:SF0">
    <property type="entry name" value="GALACTOSE MUTAROTASE"/>
    <property type="match status" value="1"/>
</dbReference>
<dbReference type="STRING" id="561176.SAMN04488561_5669"/>
<proteinExistence type="predicted"/>
<dbReference type="GO" id="GO:0006006">
    <property type="term" value="P:glucose metabolic process"/>
    <property type="evidence" value="ECO:0007669"/>
    <property type="project" value="TreeGrafter"/>
</dbReference>
<evidence type="ECO:0000313" key="2">
    <source>
        <dbReference type="Proteomes" id="UP000181980"/>
    </source>
</evidence>
<dbReference type="OrthoDB" id="4739604at2"/>
<organism evidence="1 2">
    <name type="scientific">Jiangella alba</name>
    <dbReference type="NCBI Taxonomy" id="561176"/>
    <lineage>
        <taxon>Bacteria</taxon>
        <taxon>Bacillati</taxon>
        <taxon>Actinomycetota</taxon>
        <taxon>Actinomycetes</taxon>
        <taxon>Jiangellales</taxon>
        <taxon>Jiangellaceae</taxon>
        <taxon>Jiangella</taxon>
    </lineage>
</organism>
<keyword evidence="2" id="KW-1185">Reference proteome</keyword>
<accession>A0A1H5PT59</accession>
<dbReference type="InterPro" id="IPR011013">
    <property type="entry name" value="Gal_mutarotase_sf_dom"/>
</dbReference>
<dbReference type="PANTHER" id="PTHR10091">
    <property type="entry name" value="ALDOSE-1-EPIMERASE"/>
    <property type="match status" value="1"/>
</dbReference>
<dbReference type="Gene3D" id="2.70.98.10">
    <property type="match status" value="1"/>
</dbReference>
<dbReference type="InterPro" id="IPR037480">
    <property type="entry name" value="YihR-like"/>
</dbReference>
<dbReference type="EMBL" id="FNUC01000004">
    <property type="protein sequence ID" value="SEF17040.1"/>
    <property type="molecule type" value="Genomic_DNA"/>
</dbReference>
<dbReference type="RefSeq" id="WP_069112519.1">
    <property type="nucleotide sequence ID" value="NZ_FNUC01000004.1"/>
</dbReference>
<dbReference type="Proteomes" id="UP000181980">
    <property type="component" value="Unassembled WGS sequence"/>
</dbReference>
<dbReference type="InterPro" id="IPR014718">
    <property type="entry name" value="GH-type_carb-bd"/>
</dbReference>